<gene>
    <name evidence="13" type="ORF">MiSe_61320</name>
</gene>
<dbReference type="Pfam" id="PF01087">
    <property type="entry name" value="GalP_UDP_transf"/>
    <property type="match status" value="1"/>
</dbReference>
<dbReference type="Gene3D" id="3.30.428.10">
    <property type="entry name" value="HIT-like"/>
    <property type="match status" value="2"/>
</dbReference>
<keyword evidence="6" id="KW-0299">Galactose metabolism</keyword>
<feature type="binding site" evidence="10">
    <location>
        <position position="44"/>
    </location>
    <ligand>
        <name>Zn(2+)</name>
        <dbReference type="ChEBI" id="CHEBI:29105"/>
    </ligand>
</feature>
<evidence type="ECO:0000256" key="7">
    <source>
        <dbReference type="ARBA" id="ARBA00023277"/>
    </source>
</evidence>
<keyword evidence="2" id="KW-0808">Transferase</keyword>
<protein>
    <recommendedName>
        <fullName evidence="8">Galactose-1-phosphate uridylyltransferase</fullName>
        <ecNumber evidence="8">2.7.7.12</ecNumber>
    </recommendedName>
</protein>
<dbReference type="PANTHER" id="PTHR42763:SF2">
    <property type="entry name" value="ADP-GLUCOSE PHOSPHORYLASE"/>
    <property type="match status" value="1"/>
</dbReference>
<dbReference type="GO" id="GO:0008108">
    <property type="term" value="F:UDP-glucose:hexose-1-phosphate uridylyltransferase activity"/>
    <property type="evidence" value="ECO:0007669"/>
    <property type="project" value="UniProtKB-UniRule"/>
</dbReference>
<dbReference type="InterPro" id="IPR053177">
    <property type="entry name" value="ADP-glucose_phosphorylase"/>
</dbReference>
<reference evidence="13" key="1">
    <citation type="submission" date="2019-10" db="EMBL/GenBank/DDBJ databases">
        <title>Draft genome sequece of Microseira wollei NIES-4236.</title>
        <authorList>
            <person name="Yamaguchi H."/>
            <person name="Suzuki S."/>
            <person name="Kawachi M."/>
        </authorList>
    </citation>
    <scope>NUCLEOTIDE SEQUENCE</scope>
    <source>
        <strain evidence="13">NIES-4236</strain>
    </source>
</reference>
<dbReference type="InterPro" id="IPR011146">
    <property type="entry name" value="HIT-like"/>
</dbReference>
<dbReference type="NCBIfam" id="TIGR00209">
    <property type="entry name" value="galT_1"/>
    <property type="match status" value="1"/>
</dbReference>
<comment type="caution">
    <text evidence="11">Lacks conserved residue(s) required for the propagation of feature annotation.</text>
</comment>
<evidence type="ECO:0000256" key="10">
    <source>
        <dbReference type="PIRSR" id="PIRSR000808-3"/>
    </source>
</evidence>
<dbReference type="PROSITE" id="PS51084">
    <property type="entry name" value="HIT_2"/>
    <property type="match status" value="1"/>
</dbReference>
<evidence type="ECO:0000313" key="13">
    <source>
        <dbReference type="EMBL" id="GET41320.1"/>
    </source>
</evidence>
<dbReference type="InterPro" id="IPR005849">
    <property type="entry name" value="GalP_Utransf_N"/>
</dbReference>
<comment type="caution">
    <text evidence="13">The sequence shown here is derived from an EMBL/GenBank/DDBJ whole genome shotgun (WGS) entry which is preliminary data.</text>
</comment>
<sequence length="335" mass="38389">MTELRLNAITRDWVIIATERAKRPEEFAKPHRETVPMPCYSPTCPFCAGNEDFTELESYRLNDNRGWRVRAVYNKYPALFPVGEAIRKVAGINRSLSGVGFHEVIIEHPRHDLTIALMEIEDVANIIRVYRQRYAEIRHDPRIATIIIFKNHGQGAGTSLEHPHSQLAATPIVPYQLRIRLQEAIRYFDDTGECIFCRTIKDELASRERIIAESEHFVAFIPYAALSPFHTWIFPRRHTSCFDDITDTEIGDLAKILKTVLAKLYYGLNNPDYNYTIRSIPTAEERTDYFHWYIALIPRTTLAAGFELGSGMYINTALPEESASFLRAVEIPANG</sequence>
<keyword evidence="7" id="KW-0119">Carbohydrate metabolism</keyword>
<keyword evidence="14" id="KW-1185">Reference proteome</keyword>
<feature type="binding site" evidence="10">
    <location>
        <position position="47"/>
    </location>
    <ligand>
        <name>Zn(2+)</name>
        <dbReference type="ChEBI" id="CHEBI:29105"/>
    </ligand>
</feature>
<dbReference type="SUPFAM" id="SSF54197">
    <property type="entry name" value="HIT-like"/>
    <property type="match status" value="2"/>
</dbReference>
<dbReference type="EC" id="2.7.7.12" evidence="8"/>
<feature type="binding site" evidence="10">
    <location>
        <position position="162"/>
    </location>
    <ligand>
        <name>Zn(2+)</name>
        <dbReference type="ChEBI" id="CHEBI:29105"/>
    </ligand>
</feature>
<dbReference type="EMBL" id="BLAY01000118">
    <property type="protein sequence ID" value="GET41320.1"/>
    <property type="molecule type" value="Genomic_DNA"/>
</dbReference>
<dbReference type="InterPro" id="IPR001937">
    <property type="entry name" value="GalP_UDPtransf1"/>
</dbReference>
<comment type="cofactor">
    <cofactor evidence="10">
        <name>Zn(2+)</name>
        <dbReference type="ChEBI" id="CHEBI:29105"/>
    </cofactor>
    <text evidence="10">Binds 1 zinc ion per subunit.</text>
</comment>
<dbReference type="GO" id="GO:0006012">
    <property type="term" value="P:galactose metabolic process"/>
    <property type="evidence" value="ECO:0007669"/>
    <property type="project" value="UniProtKB-UniRule"/>
</dbReference>
<evidence type="ECO:0000256" key="6">
    <source>
        <dbReference type="ARBA" id="ARBA00023144"/>
    </source>
</evidence>
<feature type="binding site" evidence="10">
    <location>
        <position position="111"/>
    </location>
    <ligand>
        <name>Zn(2+)</name>
        <dbReference type="ChEBI" id="CHEBI:29105"/>
    </ligand>
</feature>
<dbReference type="PIRSF" id="PIRSF000808">
    <property type="entry name" value="GalT"/>
    <property type="match status" value="1"/>
</dbReference>
<feature type="domain" description="HIT" evidence="12">
    <location>
        <begin position="195"/>
        <end position="306"/>
    </location>
</feature>
<accession>A0AAV3XMC2</accession>
<dbReference type="AlphaFoldDB" id="A0AAV3XMC2"/>
<feature type="active site" description="Tele-UMP-histidine intermediate" evidence="9">
    <location>
        <position position="164"/>
    </location>
</feature>
<dbReference type="InterPro" id="IPR005850">
    <property type="entry name" value="GalP_Utransf_C"/>
</dbReference>
<dbReference type="GO" id="GO:0008270">
    <property type="term" value="F:zinc ion binding"/>
    <property type="evidence" value="ECO:0007669"/>
    <property type="project" value="InterPro"/>
</dbReference>
<evidence type="ECO:0000313" key="14">
    <source>
        <dbReference type="Proteomes" id="UP001050975"/>
    </source>
</evidence>
<keyword evidence="5 10" id="KW-0862">Zinc</keyword>
<evidence type="ECO:0000256" key="2">
    <source>
        <dbReference type="ARBA" id="ARBA00022679"/>
    </source>
</evidence>
<evidence type="ECO:0000256" key="11">
    <source>
        <dbReference type="PROSITE-ProRule" id="PRU00464"/>
    </source>
</evidence>
<comment type="similarity">
    <text evidence="1">Belongs to the galactose-1-phosphate uridylyltransferase type 1 family.</text>
</comment>
<dbReference type="Pfam" id="PF02744">
    <property type="entry name" value="GalP_UDP_tr_C"/>
    <property type="match status" value="1"/>
</dbReference>
<proteinExistence type="inferred from homology"/>
<evidence type="ECO:0000256" key="9">
    <source>
        <dbReference type="PIRSR" id="PIRSR000808-1"/>
    </source>
</evidence>
<keyword evidence="4 10" id="KW-0479">Metal-binding</keyword>
<dbReference type="Proteomes" id="UP001050975">
    <property type="component" value="Unassembled WGS sequence"/>
</dbReference>
<name>A0AAV3XMC2_9CYAN</name>
<evidence type="ECO:0000256" key="3">
    <source>
        <dbReference type="ARBA" id="ARBA00022695"/>
    </source>
</evidence>
<evidence type="ECO:0000256" key="5">
    <source>
        <dbReference type="ARBA" id="ARBA00022833"/>
    </source>
</evidence>
<evidence type="ECO:0000256" key="1">
    <source>
        <dbReference type="ARBA" id="ARBA00010951"/>
    </source>
</evidence>
<dbReference type="PANTHER" id="PTHR42763">
    <property type="entry name" value="ADP-GLUCOSE PHOSPHORYLASE"/>
    <property type="match status" value="1"/>
</dbReference>
<dbReference type="InterPro" id="IPR036265">
    <property type="entry name" value="HIT-like_sf"/>
</dbReference>
<keyword evidence="3" id="KW-0548">Nucleotidyltransferase</keyword>
<evidence type="ECO:0000256" key="8">
    <source>
        <dbReference type="NCBIfam" id="TIGR00209"/>
    </source>
</evidence>
<evidence type="ECO:0000259" key="12">
    <source>
        <dbReference type="PROSITE" id="PS51084"/>
    </source>
</evidence>
<organism evidence="13 14">
    <name type="scientific">Microseira wollei NIES-4236</name>
    <dbReference type="NCBI Taxonomy" id="2530354"/>
    <lineage>
        <taxon>Bacteria</taxon>
        <taxon>Bacillati</taxon>
        <taxon>Cyanobacteriota</taxon>
        <taxon>Cyanophyceae</taxon>
        <taxon>Oscillatoriophycideae</taxon>
        <taxon>Aerosakkonematales</taxon>
        <taxon>Aerosakkonemataceae</taxon>
        <taxon>Microseira</taxon>
    </lineage>
</organism>
<evidence type="ECO:0000256" key="4">
    <source>
        <dbReference type="ARBA" id="ARBA00022723"/>
    </source>
</evidence>